<comment type="caution">
    <text evidence="1">The sequence shown here is derived from an EMBL/GenBank/DDBJ whole genome shotgun (WGS) entry which is preliminary data.</text>
</comment>
<proteinExistence type="predicted"/>
<dbReference type="AlphaFoldDB" id="A0ABD7SRA7"/>
<gene>
    <name evidence="1" type="ORF">FXF03_01385</name>
</gene>
<reference evidence="1 2" key="1">
    <citation type="submission" date="2019-06" db="EMBL/GenBank/DDBJ databases">
        <title>Vibrio cholerae phylogeny based on whole-genome sequencing reveals genetic diversity and population strucutre.</title>
        <authorList>
            <person name="Zhiqiu Y."/>
            <person name="Bin L."/>
            <person name="Lingyan J."/>
        </authorList>
    </citation>
    <scope>NUCLEOTIDE SEQUENCE [LARGE SCALE GENOMIC DNA]</scope>
    <source>
        <strain evidence="1 2">N2814</strain>
    </source>
</reference>
<accession>A0ABD7SRA7</accession>
<dbReference type="Proteomes" id="UP000323819">
    <property type="component" value="Unassembled WGS sequence"/>
</dbReference>
<evidence type="ECO:0000313" key="1">
    <source>
        <dbReference type="EMBL" id="TXX67254.1"/>
    </source>
</evidence>
<organism evidence="1 2">
    <name type="scientific">Vibrio cholerae</name>
    <dbReference type="NCBI Taxonomy" id="666"/>
    <lineage>
        <taxon>Bacteria</taxon>
        <taxon>Pseudomonadati</taxon>
        <taxon>Pseudomonadota</taxon>
        <taxon>Gammaproteobacteria</taxon>
        <taxon>Vibrionales</taxon>
        <taxon>Vibrionaceae</taxon>
        <taxon>Vibrio</taxon>
    </lineage>
</organism>
<protein>
    <submittedName>
        <fullName evidence="1">Uncharacterized protein</fullName>
    </submittedName>
</protein>
<dbReference type="RefSeq" id="WP_119298807.1">
    <property type="nucleotide sequence ID" value="NZ_JBGGTR010000001.1"/>
</dbReference>
<evidence type="ECO:0000313" key="2">
    <source>
        <dbReference type="Proteomes" id="UP000323819"/>
    </source>
</evidence>
<sequence>MRETDWINDTVVKFVADALIEFADDQTEHEKIRIYINDRSQSVNIVSLTTGDCFIPEGDQELSKDSSTHLGIIHEFHRIERTPNWAFKVAKEALELLEPRF</sequence>
<name>A0ABD7SRA7_VIBCL</name>
<dbReference type="EMBL" id="VSIJ01000005">
    <property type="protein sequence ID" value="TXX67254.1"/>
    <property type="molecule type" value="Genomic_DNA"/>
</dbReference>